<dbReference type="EMBL" id="CZRL01000007">
    <property type="protein sequence ID" value="CUS49822.1"/>
    <property type="molecule type" value="Genomic_DNA"/>
</dbReference>
<dbReference type="InterPro" id="IPR017871">
    <property type="entry name" value="ABC_transporter-like_CS"/>
</dbReference>
<evidence type="ECO:0000313" key="13">
    <source>
        <dbReference type="EMBL" id="CUS49822.1"/>
    </source>
</evidence>
<feature type="transmembrane region" description="Helical" evidence="10">
    <location>
        <begin position="670"/>
        <end position="690"/>
    </location>
</feature>
<keyword evidence="6 13" id="KW-0067">ATP-binding</keyword>
<feature type="domain" description="ABC transmembrane type-1" evidence="12">
    <location>
        <begin position="638"/>
        <end position="916"/>
    </location>
</feature>
<dbReference type="PROSITE" id="PS00211">
    <property type="entry name" value="ABC_TRANSPORTER_1"/>
    <property type="match status" value="2"/>
</dbReference>
<accession>A0A160TPT2</accession>
<dbReference type="InterPro" id="IPR011527">
    <property type="entry name" value="ABC1_TM_dom"/>
</dbReference>
<comment type="subcellular location">
    <subcellularLocation>
        <location evidence="1">Cell membrane</location>
        <topology evidence="1">Multi-pass membrane protein</topology>
    </subcellularLocation>
</comment>
<gene>
    <name evidence="13" type="ORF">MGWOODY_XGa397</name>
</gene>
<keyword evidence="7 10" id="KW-1133">Transmembrane helix</keyword>
<protein>
    <submittedName>
        <fullName evidence="13">Transport ATP-binding protein CydCD</fullName>
    </submittedName>
</protein>
<feature type="transmembrane region" description="Helical" evidence="10">
    <location>
        <begin position="55"/>
        <end position="72"/>
    </location>
</feature>
<evidence type="ECO:0000259" key="12">
    <source>
        <dbReference type="PROSITE" id="PS50929"/>
    </source>
</evidence>
<dbReference type="InterPro" id="IPR039421">
    <property type="entry name" value="Type_1_exporter"/>
</dbReference>
<dbReference type="GO" id="GO:0005524">
    <property type="term" value="F:ATP binding"/>
    <property type="evidence" value="ECO:0007669"/>
    <property type="project" value="UniProtKB-KW"/>
</dbReference>
<evidence type="ECO:0000256" key="5">
    <source>
        <dbReference type="ARBA" id="ARBA00022741"/>
    </source>
</evidence>
<dbReference type="SMART" id="SM00382">
    <property type="entry name" value="AAA"/>
    <property type="match status" value="2"/>
</dbReference>
<dbReference type="PROSITE" id="PS50929">
    <property type="entry name" value="ABC_TM1F"/>
    <property type="match status" value="2"/>
</dbReference>
<feature type="transmembrane region" description="Helical" evidence="10">
    <location>
        <begin position="20"/>
        <end position="43"/>
    </location>
</feature>
<dbReference type="Pfam" id="PF00005">
    <property type="entry name" value="ABC_tran"/>
    <property type="match status" value="2"/>
</dbReference>
<feature type="domain" description="ABC transmembrane type-1" evidence="12">
    <location>
        <begin position="19"/>
        <end position="298"/>
    </location>
</feature>
<feature type="transmembrane region" description="Helical" evidence="10">
    <location>
        <begin position="743"/>
        <end position="766"/>
    </location>
</feature>
<dbReference type="GO" id="GO:0005886">
    <property type="term" value="C:plasma membrane"/>
    <property type="evidence" value="ECO:0007669"/>
    <property type="project" value="UniProtKB-SubCell"/>
</dbReference>
<evidence type="ECO:0000256" key="4">
    <source>
        <dbReference type="ARBA" id="ARBA00022692"/>
    </source>
</evidence>
<dbReference type="PANTHER" id="PTHR43394:SF1">
    <property type="entry name" value="ATP-BINDING CASSETTE SUB-FAMILY B MEMBER 10, MITOCHONDRIAL"/>
    <property type="match status" value="1"/>
</dbReference>
<feature type="transmembrane region" description="Helical" evidence="10">
    <location>
        <begin position="860"/>
        <end position="879"/>
    </location>
</feature>
<keyword evidence="8 10" id="KW-0472">Membrane</keyword>
<dbReference type="InterPro" id="IPR003439">
    <property type="entry name" value="ABC_transporter-like_ATP-bd"/>
</dbReference>
<dbReference type="PANTHER" id="PTHR43394">
    <property type="entry name" value="ATP-DEPENDENT PERMEASE MDL1, MITOCHONDRIAL"/>
    <property type="match status" value="1"/>
</dbReference>
<feature type="domain" description="ABC transporter" evidence="11">
    <location>
        <begin position="949"/>
        <end position="1184"/>
    </location>
</feature>
<proteinExistence type="predicted"/>
<dbReference type="PROSITE" id="PS50893">
    <property type="entry name" value="ABC_TRANSPORTER_2"/>
    <property type="match status" value="2"/>
</dbReference>
<dbReference type="Gene3D" id="3.40.50.300">
    <property type="entry name" value="P-loop containing nucleotide triphosphate hydrolases"/>
    <property type="match status" value="2"/>
</dbReference>
<keyword evidence="2" id="KW-0813">Transport</keyword>
<dbReference type="AlphaFoldDB" id="A0A160TPT2"/>
<dbReference type="GO" id="GO:0016887">
    <property type="term" value="F:ATP hydrolysis activity"/>
    <property type="evidence" value="ECO:0007669"/>
    <property type="project" value="InterPro"/>
</dbReference>
<reference evidence="13" key="1">
    <citation type="submission" date="2015-10" db="EMBL/GenBank/DDBJ databases">
        <authorList>
            <person name="Gilbert D.G."/>
        </authorList>
    </citation>
    <scope>NUCLEOTIDE SEQUENCE</scope>
</reference>
<feature type="region of interest" description="Disordered" evidence="9">
    <location>
        <begin position="571"/>
        <end position="599"/>
    </location>
</feature>
<dbReference type="GO" id="GO:0015421">
    <property type="term" value="F:ABC-type oligopeptide transporter activity"/>
    <property type="evidence" value="ECO:0007669"/>
    <property type="project" value="TreeGrafter"/>
</dbReference>
<organism evidence="13">
    <name type="scientific">hydrothermal vent metagenome</name>
    <dbReference type="NCBI Taxonomy" id="652676"/>
    <lineage>
        <taxon>unclassified sequences</taxon>
        <taxon>metagenomes</taxon>
        <taxon>ecological metagenomes</taxon>
    </lineage>
</organism>
<dbReference type="SUPFAM" id="SSF52540">
    <property type="entry name" value="P-loop containing nucleoside triphosphate hydrolases"/>
    <property type="match status" value="2"/>
</dbReference>
<dbReference type="SUPFAM" id="SSF90123">
    <property type="entry name" value="ABC transporter transmembrane region"/>
    <property type="match status" value="2"/>
</dbReference>
<dbReference type="Pfam" id="PF00664">
    <property type="entry name" value="ABC_membrane"/>
    <property type="match status" value="2"/>
</dbReference>
<evidence type="ECO:0000256" key="7">
    <source>
        <dbReference type="ARBA" id="ARBA00022989"/>
    </source>
</evidence>
<keyword evidence="4 10" id="KW-0812">Transmembrane</keyword>
<feature type="compositionally biased region" description="Polar residues" evidence="9">
    <location>
        <begin position="581"/>
        <end position="597"/>
    </location>
</feature>
<feature type="transmembrane region" description="Helical" evidence="10">
    <location>
        <begin position="636"/>
        <end position="664"/>
    </location>
</feature>
<feature type="transmembrane region" description="Helical" evidence="10">
    <location>
        <begin position="772"/>
        <end position="791"/>
    </location>
</feature>
<dbReference type="InterPro" id="IPR027417">
    <property type="entry name" value="P-loop_NTPase"/>
</dbReference>
<dbReference type="InterPro" id="IPR003593">
    <property type="entry name" value="AAA+_ATPase"/>
</dbReference>
<dbReference type="InterPro" id="IPR036640">
    <property type="entry name" value="ABC1_TM_sf"/>
</dbReference>
<evidence type="ECO:0000256" key="6">
    <source>
        <dbReference type="ARBA" id="ARBA00022840"/>
    </source>
</evidence>
<sequence>MHFDYRLWGFTRGVRGRIFFAVLIGVLATTLGVARLALLGWLIGLVFEGRSATTLVFPLFVTACVMLLRGVFEHWRTLVAHQTAAIVQKMLRRRLYDQIVALGPGYAGRQRSGELVLSLVDGVEQLETYFGQYLPQLLVSAISPVLIFAFVAFLDLPIALTLFIAALIALAAPALWHQFDTKKSQERQDAYADFASEFLDAVQGLATLKAFGQSRPRADLLADKARDVFRTTMWVLATNSLARGITDTAIAVGAAFALGLGAHRVASEQMELTALLIILMMGVEIFRPMRDLRTVLHQGMVGLSAAQGIYRILDAQPPIVEKANAIKPLDPQPTISFESVRFSYPDQRHSVHDQLDLSIISGERVGVVGASGCGKSTIVRLLLRFYDPDQGTVRLGGYDIKDLSLAALREQMSVVNQDTFLFHGTIGENIRLGRPEATDAEVTNAAKSANIHEFVSGLPQAYDSLIGEKGIKLSGGQRQRVAIARALLRDSPILILDEALSAVDAENEAFIQQALDRLMKGRTTLVLAHRLSSVINCDRILVLDQGRVAESGNHSQLMESNGIYAELMSEQAHEADRGQSEEQASSGIESSPSPQQDLTEEISNELTEGIIKAEGLNWRQVVKILMGHIMPWKGRLTLTFIFGVLRVVAFIGVGALSALIVLALKNHAPYTHYLIGLAVVAPLSGVLHWLESWIAHDMAFRLLAEMRVGVFRKLDQLAPAYLVRRRTGDLMGLATQDVELVEYFFAHTVAPAFVAVLGPVVVVIILGMANAWIAAALVPFLLAVGLSPFLMRGSVDRLGSRSREAAGELAAHAIDSVQGLGEIVSYQQEISRGNQFDTLGEHHISLRLPFFGQLTLQHTLLEVFTGLGGLAVVTTGAVLASTQSVNAGLLPLLTILAMAAFLPISEIAQVGRQLADTLGATRRVYALENEPVPVTDGPGAQESDNSAAITLSSVNFSYPGRPRRVLADVSFTIPAGTTVALVGPSGAGKTTLAQLLMRFWDPSDGVVTLGTTDLRNYQLDDLRSRIALVAQDTYLFNNSLRENILIAKPTASDTELAQAIELAALSELVKSLPQGLDTPVGERGTSLSGGQRQRVAIARAFLKDAPVLILDEATSHLDALSEQGVRKALDQLKADRTTIIIAHRLSTIRDADMIVVLEDGQVVETGTHADLLNNRHLYARLVSHQLGGARTTQALST</sequence>
<keyword evidence="5" id="KW-0547">Nucleotide-binding</keyword>
<keyword evidence="3" id="KW-1003">Cell membrane</keyword>
<evidence type="ECO:0000256" key="2">
    <source>
        <dbReference type="ARBA" id="ARBA00022448"/>
    </source>
</evidence>
<evidence type="ECO:0000259" key="11">
    <source>
        <dbReference type="PROSITE" id="PS50893"/>
    </source>
</evidence>
<feature type="transmembrane region" description="Helical" evidence="10">
    <location>
        <begin position="133"/>
        <end position="152"/>
    </location>
</feature>
<evidence type="ECO:0000256" key="3">
    <source>
        <dbReference type="ARBA" id="ARBA00022475"/>
    </source>
</evidence>
<feature type="compositionally biased region" description="Basic and acidic residues" evidence="9">
    <location>
        <begin position="571"/>
        <end position="580"/>
    </location>
</feature>
<feature type="transmembrane region" description="Helical" evidence="10">
    <location>
        <begin position="248"/>
        <end position="266"/>
    </location>
</feature>
<feature type="transmembrane region" description="Helical" evidence="10">
    <location>
        <begin position="885"/>
        <end position="904"/>
    </location>
</feature>
<feature type="domain" description="ABC transporter" evidence="11">
    <location>
        <begin position="335"/>
        <end position="570"/>
    </location>
</feature>
<evidence type="ECO:0000256" key="8">
    <source>
        <dbReference type="ARBA" id="ARBA00023136"/>
    </source>
</evidence>
<evidence type="ECO:0000256" key="1">
    <source>
        <dbReference type="ARBA" id="ARBA00004651"/>
    </source>
</evidence>
<dbReference type="FunFam" id="3.40.50.300:FF:000221">
    <property type="entry name" value="Multidrug ABC transporter ATP-binding protein"/>
    <property type="match status" value="2"/>
</dbReference>
<feature type="transmembrane region" description="Helical" evidence="10">
    <location>
        <begin position="158"/>
        <end position="176"/>
    </location>
</feature>
<evidence type="ECO:0000256" key="10">
    <source>
        <dbReference type="SAM" id="Phobius"/>
    </source>
</evidence>
<dbReference type="Gene3D" id="1.20.1560.10">
    <property type="entry name" value="ABC transporter type 1, transmembrane domain"/>
    <property type="match status" value="2"/>
</dbReference>
<evidence type="ECO:0000256" key="9">
    <source>
        <dbReference type="SAM" id="MobiDB-lite"/>
    </source>
</evidence>
<name>A0A160TPT2_9ZZZZ</name>